<feature type="compositionally biased region" description="Gly residues" evidence="6">
    <location>
        <begin position="408"/>
        <end position="417"/>
    </location>
</feature>
<feature type="transmembrane region" description="Helical" evidence="7">
    <location>
        <begin position="327"/>
        <end position="346"/>
    </location>
</feature>
<dbReference type="InterPro" id="IPR050189">
    <property type="entry name" value="MFS_Efflux_Transporters"/>
</dbReference>
<dbReference type="GO" id="GO:0005886">
    <property type="term" value="C:plasma membrane"/>
    <property type="evidence" value="ECO:0007669"/>
    <property type="project" value="UniProtKB-SubCell"/>
</dbReference>
<accession>D9W841</accession>
<dbReference type="PANTHER" id="PTHR43124:SF3">
    <property type="entry name" value="CHLORAMPHENICOL EFFLUX PUMP RV0191"/>
    <property type="match status" value="1"/>
</dbReference>
<evidence type="ECO:0000256" key="4">
    <source>
        <dbReference type="ARBA" id="ARBA00022989"/>
    </source>
</evidence>
<dbReference type="GO" id="GO:0022857">
    <property type="term" value="F:transmembrane transporter activity"/>
    <property type="evidence" value="ECO:0007669"/>
    <property type="project" value="InterPro"/>
</dbReference>
<proteinExistence type="predicted"/>
<dbReference type="OrthoDB" id="2957247at2"/>
<dbReference type="STRING" id="457427.SSOG_00287"/>
<feature type="transmembrane region" description="Helical" evidence="7">
    <location>
        <begin position="269"/>
        <end position="287"/>
    </location>
</feature>
<evidence type="ECO:0000256" key="2">
    <source>
        <dbReference type="ARBA" id="ARBA00022475"/>
    </source>
</evidence>
<dbReference type="AlphaFoldDB" id="D9W841"/>
<evidence type="ECO:0000256" key="7">
    <source>
        <dbReference type="SAM" id="Phobius"/>
    </source>
</evidence>
<dbReference type="SUPFAM" id="SSF103473">
    <property type="entry name" value="MFS general substrate transporter"/>
    <property type="match status" value="1"/>
</dbReference>
<evidence type="ECO:0000256" key="3">
    <source>
        <dbReference type="ARBA" id="ARBA00022692"/>
    </source>
</evidence>
<feature type="transmembrane region" description="Helical" evidence="7">
    <location>
        <begin position="45"/>
        <end position="65"/>
    </location>
</feature>
<evidence type="ECO:0000256" key="5">
    <source>
        <dbReference type="ARBA" id="ARBA00023136"/>
    </source>
</evidence>
<feature type="transmembrane region" description="Helical" evidence="7">
    <location>
        <begin position="352"/>
        <end position="372"/>
    </location>
</feature>
<feature type="transmembrane region" description="Helical" evidence="7">
    <location>
        <begin position="160"/>
        <end position="178"/>
    </location>
</feature>
<keyword evidence="2" id="KW-1003">Cell membrane</keyword>
<evidence type="ECO:0000313" key="10">
    <source>
        <dbReference type="Proteomes" id="UP000003963"/>
    </source>
</evidence>
<dbReference type="Gene3D" id="1.20.1250.20">
    <property type="entry name" value="MFS general substrate transporter like domains"/>
    <property type="match status" value="1"/>
</dbReference>
<dbReference type="HOGENOM" id="CLU_058221_0_0_11"/>
<feature type="transmembrane region" description="Helical" evidence="7">
    <location>
        <begin position="293"/>
        <end position="315"/>
    </location>
</feature>
<evidence type="ECO:0000256" key="6">
    <source>
        <dbReference type="SAM" id="MobiDB-lite"/>
    </source>
</evidence>
<dbReference type="PANTHER" id="PTHR43124">
    <property type="entry name" value="PURINE EFFLUX PUMP PBUE"/>
    <property type="match status" value="1"/>
</dbReference>
<protein>
    <submittedName>
        <fullName evidence="9">Major facilitator superfamily transporter MFS_1</fullName>
    </submittedName>
</protein>
<keyword evidence="10" id="KW-1185">Reference proteome</keyword>
<reference evidence="9 10" key="1">
    <citation type="submission" date="2009-02" db="EMBL/GenBank/DDBJ databases">
        <title>Annotation of Streptomyces hygroscopicus strain ATCC 53653.</title>
        <authorList>
            <consortium name="The Broad Institute Genome Sequencing Platform"/>
            <consortium name="Broad Institute Microbial Sequencing Center"/>
            <person name="Fischbach M."/>
            <person name="Godfrey P."/>
            <person name="Ward D."/>
            <person name="Young S."/>
            <person name="Zeng Q."/>
            <person name="Koehrsen M."/>
            <person name="Alvarado L."/>
            <person name="Berlin A.M."/>
            <person name="Bochicchio J."/>
            <person name="Borenstein D."/>
            <person name="Chapman S.B."/>
            <person name="Chen Z."/>
            <person name="Engels R."/>
            <person name="Freedman E."/>
            <person name="Gellesch M."/>
            <person name="Goldberg J."/>
            <person name="Griggs A."/>
            <person name="Gujja S."/>
            <person name="Heilman E.R."/>
            <person name="Heiman D.I."/>
            <person name="Hepburn T.A."/>
            <person name="Howarth C."/>
            <person name="Jen D."/>
            <person name="Larson L."/>
            <person name="Lewis B."/>
            <person name="Mehta T."/>
            <person name="Park D."/>
            <person name="Pearson M."/>
            <person name="Richards J."/>
            <person name="Roberts A."/>
            <person name="Saif S."/>
            <person name="Shea T.D."/>
            <person name="Shenoy N."/>
            <person name="Sisk P."/>
            <person name="Stolte C."/>
            <person name="Sykes S.N."/>
            <person name="Thomson T."/>
            <person name="Walk T."/>
            <person name="White J."/>
            <person name="Yandava C."/>
            <person name="Straight P."/>
            <person name="Clardy J."/>
            <person name="Hung D."/>
            <person name="Kolter R."/>
            <person name="Mekalanos J."/>
            <person name="Walker S."/>
            <person name="Walsh C.T."/>
            <person name="Wieland-Brown L.C."/>
            <person name="Haas B."/>
            <person name="Nusbaum C."/>
            <person name="Birren B."/>
        </authorList>
    </citation>
    <scope>NUCLEOTIDE SEQUENCE [LARGE SCALE GENOMIC DNA]</scope>
    <source>
        <strain evidence="9 10">ATCC 53653</strain>
    </source>
</reference>
<feature type="transmembrane region" description="Helical" evidence="7">
    <location>
        <begin position="242"/>
        <end position="262"/>
    </location>
</feature>
<dbReference type="PROSITE" id="PS50850">
    <property type="entry name" value="MFS"/>
    <property type="match status" value="1"/>
</dbReference>
<feature type="region of interest" description="Disordered" evidence="6">
    <location>
        <begin position="377"/>
        <end position="417"/>
    </location>
</feature>
<dbReference type="RefSeq" id="WP_009712397.1">
    <property type="nucleotide sequence ID" value="NZ_GG657754.1"/>
</dbReference>
<evidence type="ECO:0000256" key="1">
    <source>
        <dbReference type="ARBA" id="ARBA00004651"/>
    </source>
</evidence>
<name>D9W841_9ACTN</name>
<sequence length="417" mass="42292">MTEKRLLLAGAAAIGVTFGLARYGYGLFEPELRREFGLSMSLVGAMGSATYVGYLLALLAVGALVSRFGPRPMVIAGGASATGGMALVATAREPVQLTAGLVLAGTAAGWAWAPYSDAVDRMVPAGRRERAMGVIATGTAFGVVAAGPLALVAQDTGWRAVWLLFAAVALVTTVYNARVLPRGGHRVHRGRQRVGLRWFARRSAAPLYATAVTYGLVGSVYWQYAVAAVEAGRGNSSATAPLFWTLMGLAGTGGALTGHAIGRYGLRRVHAGIFGGLATAVVLLGLAPGELPAVAASAVLYGPLFMAGSGLLAVWSYHVFPDRPATGFSATVAFLAAGTIAGPATLGAVADAFGLRAAFLATAAVGVIALLVPPRGTPSPRRLADGRAVSGELPPSATLECTSSSTGQEGGNGGMPS</sequence>
<dbReference type="EMBL" id="GG657754">
    <property type="protein sequence ID" value="EFL20575.1"/>
    <property type="molecule type" value="Genomic_DNA"/>
</dbReference>
<keyword evidence="4 7" id="KW-1133">Transmembrane helix</keyword>
<dbReference type="Pfam" id="PF06779">
    <property type="entry name" value="MFS_4"/>
    <property type="match status" value="1"/>
</dbReference>
<gene>
    <name evidence="9" type="ORF">SSOG_00287</name>
</gene>
<keyword evidence="5 7" id="KW-0472">Membrane</keyword>
<feature type="transmembrane region" description="Helical" evidence="7">
    <location>
        <begin position="199"/>
        <end position="222"/>
    </location>
</feature>
<feature type="domain" description="Major facilitator superfamily (MFS) profile" evidence="8">
    <location>
        <begin position="7"/>
        <end position="381"/>
    </location>
</feature>
<comment type="subcellular location">
    <subcellularLocation>
        <location evidence="1">Cell membrane</location>
        <topology evidence="1">Multi-pass membrane protein</topology>
    </subcellularLocation>
</comment>
<dbReference type="InterPro" id="IPR020846">
    <property type="entry name" value="MFS_dom"/>
</dbReference>
<evidence type="ECO:0000313" key="9">
    <source>
        <dbReference type="EMBL" id="EFL20575.1"/>
    </source>
</evidence>
<evidence type="ECO:0000259" key="8">
    <source>
        <dbReference type="PROSITE" id="PS50850"/>
    </source>
</evidence>
<feature type="transmembrane region" description="Helical" evidence="7">
    <location>
        <begin position="134"/>
        <end position="154"/>
    </location>
</feature>
<keyword evidence="3 7" id="KW-0812">Transmembrane</keyword>
<dbReference type="Proteomes" id="UP000003963">
    <property type="component" value="Unassembled WGS sequence"/>
</dbReference>
<dbReference type="InterPro" id="IPR036259">
    <property type="entry name" value="MFS_trans_sf"/>
</dbReference>
<organism evidence="9 10">
    <name type="scientific">Streptomyces himastatinicus ATCC 53653</name>
    <dbReference type="NCBI Taxonomy" id="457427"/>
    <lineage>
        <taxon>Bacteria</taxon>
        <taxon>Bacillati</taxon>
        <taxon>Actinomycetota</taxon>
        <taxon>Actinomycetes</taxon>
        <taxon>Kitasatosporales</taxon>
        <taxon>Streptomycetaceae</taxon>
        <taxon>Streptomyces</taxon>
        <taxon>Streptomyces violaceusniger group</taxon>
    </lineage>
</organism>
<dbReference type="InterPro" id="IPR010645">
    <property type="entry name" value="MFS_4"/>
</dbReference>